<feature type="region of interest" description="Disordered" evidence="5">
    <location>
        <begin position="1277"/>
        <end position="1355"/>
    </location>
</feature>
<evidence type="ECO:0000259" key="6">
    <source>
        <dbReference type="PROSITE" id="PS51700"/>
    </source>
</evidence>
<dbReference type="GO" id="GO:0005634">
    <property type="term" value="C:nucleus"/>
    <property type="evidence" value="ECO:0007669"/>
    <property type="project" value="InterPro"/>
</dbReference>
<accession>A0A9P7SFZ3</accession>
<dbReference type="SUPFAM" id="SSF48452">
    <property type="entry name" value="TPR-like"/>
    <property type="match status" value="1"/>
</dbReference>
<protein>
    <recommendedName>
        <fullName evidence="2">separase</fullName>
        <ecNumber evidence="2">3.4.22.49</ecNumber>
    </recommendedName>
</protein>
<feature type="region of interest" description="Disordered" evidence="5">
    <location>
        <begin position="1904"/>
        <end position="1956"/>
    </location>
</feature>
<evidence type="ECO:0000256" key="4">
    <source>
        <dbReference type="ARBA" id="ARBA00022829"/>
    </source>
</evidence>
<dbReference type="PANTHER" id="PTHR12792">
    <property type="entry name" value="EXTRA SPINDLE POLES 1-RELATED"/>
    <property type="match status" value="1"/>
</dbReference>
<feature type="compositionally biased region" description="Acidic residues" evidence="5">
    <location>
        <begin position="1922"/>
        <end position="1936"/>
    </location>
</feature>
<dbReference type="PROSITE" id="PS51700">
    <property type="entry name" value="SEPARIN"/>
    <property type="match status" value="1"/>
</dbReference>
<dbReference type="Pfam" id="PF03568">
    <property type="entry name" value="Separin_C"/>
    <property type="match status" value="1"/>
</dbReference>
<dbReference type="PANTHER" id="PTHR12792:SF0">
    <property type="entry name" value="SEPARIN"/>
    <property type="match status" value="1"/>
</dbReference>
<dbReference type="Gene3D" id="1.25.40.10">
    <property type="entry name" value="Tetratricopeptide repeat domain"/>
    <property type="match status" value="2"/>
</dbReference>
<feature type="compositionally biased region" description="Low complexity" evidence="5">
    <location>
        <begin position="1341"/>
        <end position="1350"/>
    </location>
</feature>
<feature type="region of interest" description="Disordered" evidence="5">
    <location>
        <begin position="2092"/>
        <end position="2138"/>
    </location>
</feature>
<keyword evidence="8" id="KW-1185">Reference proteome</keyword>
<feature type="region of interest" description="Disordered" evidence="5">
    <location>
        <begin position="40"/>
        <end position="83"/>
    </location>
</feature>
<dbReference type="EC" id="3.4.22.49" evidence="2"/>
<evidence type="ECO:0000313" key="7">
    <source>
        <dbReference type="EMBL" id="KAG5933756.1"/>
    </source>
</evidence>
<dbReference type="GO" id="GO:0006508">
    <property type="term" value="P:proteolysis"/>
    <property type="evidence" value="ECO:0007669"/>
    <property type="project" value="InterPro"/>
</dbReference>
<evidence type="ECO:0000256" key="3">
    <source>
        <dbReference type="ARBA" id="ARBA00022801"/>
    </source>
</evidence>
<feature type="compositionally biased region" description="Low complexity" evidence="5">
    <location>
        <begin position="1295"/>
        <end position="1333"/>
    </location>
</feature>
<evidence type="ECO:0000256" key="2">
    <source>
        <dbReference type="ARBA" id="ARBA00012489"/>
    </source>
</evidence>
<evidence type="ECO:0000256" key="1">
    <source>
        <dbReference type="ARBA" id="ARBA00000451"/>
    </source>
</evidence>
<comment type="catalytic activity">
    <reaction evidence="1">
        <text>All bonds known to be hydrolyzed by this endopeptidase have arginine in P1 and an acidic residue in P4. P6 is often occupied by an acidic residue or by a hydroxy-amino-acid residue, the phosphorylation of which enhances cleavage.</text>
        <dbReference type="EC" id="3.4.22.49"/>
    </reaction>
</comment>
<feature type="compositionally biased region" description="Polar residues" evidence="5">
    <location>
        <begin position="125"/>
        <end position="139"/>
    </location>
</feature>
<keyword evidence="3" id="KW-0378">Hydrolase</keyword>
<feature type="domain" description="Peptidase C50" evidence="6">
    <location>
        <begin position="1949"/>
        <end position="2045"/>
    </location>
</feature>
<dbReference type="EMBL" id="SRPO01000349">
    <property type="protein sequence ID" value="KAG5933756.1"/>
    <property type="molecule type" value="Genomic_DNA"/>
</dbReference>
<feature type="compositionally biased region" description="Low complexity" evidence="5">
    <location>
        <begin position="40"/>
        <end position="64"/>
    </location>
</feature>
<organism evidence="7 8">
    <name type="scientific">Claviceps pazoutovae</name>
    <dbReference type="NCBI Taxonomy" id="1649127"/>
    <lineage>
        <taxon>Eukaryota</taxon>
        <taxon>Fungi</taxon>
        <taxon>Dikarya</taxon>
        <taxon>Ascomycota</taxon>
        <taxon>Pezizomycotina</taxon>
        <taxon>Sordariomycetes</taxon>
        <taxon>Hypocreomycetidae</taxon>
        <taxon>Hypocreales</taxon>
        <taxon>Clavicipitaceae</taxon>
        <taxon>Claviceps</taxon>
    </lineage>
</organism>
<keyword evidence="4" id="KW-0159">Chromosome partition</keyword>
<evidence type="ECO:0000313" key="8">
    <source>
        <dbReference type="Proteomes" id="UP000706124"/>
    </source>
</evidence>
<reference evidence="7 8" key="1">
    <citation type="journal article" date="2020" name="bioRxiv">
        <title>Whole genome comparisons of ergot fungi reveals the divergence and evolution of species within the genus Claviceps are the result of varying mechanisms driving genome evolution and host range expansion.</title>
        <authorList>
            <person name="Wyka S.A."/>
            <person name="Mondo S.J."/>
            <person name="Liu M."/>
            <person name="Dettman J."/>
            <person name="Nalam V."/>
            <person name="Broders K.D."/>
        </authorList>
    </citation>
    <scope>NUCLEOTIDE SEQUENCE [LARGE SCALE GENOMIC DNA]</scope>
    <source>
        <strain evidence="7 8">CCC 1485</strain>
    </source>
</reference>
<feature type="compositionally biased region" description="Basic and acidic residues" evidence="5">
    <location>
        <begin position="2108"/>
        <end position="2125"/>
    </location>
</feature>
<dbReference type="OrthoDB" id="10255632at2759"/>
<dbReference type="GO" id="GO:0005737">
    <property type="term" value="C:cytoplasm"/>
    <property type="evidence" value="ECO:0007669"/>
    <property type="project" value="TreeGrafter"/>
</dbReference>
<dbReference type="GO" id="GO:0072686">
    <property type="term" value="C:mitotic spindle"/>
    <property type="evidence" value="ECO:0007669"/>
    <property type="project" value="TreeGrafter"/>
</dbReference>
<dbReference type="InterPro" id="IPR011990">
    <property type="entry name" value="TPR-like_helical_dom_sf"/>
</dbReference>
<dbReference type="GO" id="GO:0051307">
    <property type="term" value="P:meiotic chromosome separation"/>
    <property type="evidence" value="ECO:0007669"/>
    <property type="project" value="TreeGrafter"/>
</dbReference>
<comment type="caution">
    <text evidence="7">The sequence shown here is derived from an EMBL/GenBank/DDBJ whole genome shotgun (WGS) entry which is preliminary data.</text>
</comment>
<dbReference type="InterPro" id="IPR030397">
    <property type="entry name" value="SEPARIN_core_dom"/>
</dbReference>
<proteinExistence type="predicted"/>
<evidence type="ECO:0000256" key="5">
    <source>
        <dbReference type="SAM" id="MobiDB-lite"/>
    </source>
</evidence>
<dbReference type="InterPro" id="IPR005314">
    <property type="entry name" value="Peptidase_C50"/>
</dbReference>
<feature type="region of interest" description="Disordered" evidence="5">
    <location>
        <begin position="97"/>
        <end position="139"/>
    </location>
</feature>
<dbReference type="GO" id="GO:0004197">
    <property type="term" value="F:cysteine-type endopeptidase activity"/>
    <property type="evidence" value="ECO:0007669"/>
    <property type="project" value="InterPro"/>
</dbReference>
<sequence length="2183" mass="237688">MASLQASSDAVKAAISSTTTCTPATVVSLKELLLVESDSSCSSSASSSATRPTKSTATAKSRTATARKKANSQREQLSARERTVLATQVINSALKALTEAAKPPSTPRKPTENASLPESKRNLRRSLSTPLSPIQPRTLNRVSTTTSVCTAKLKPTPPAQPTGCLATVECARAAFACLCSMKSAAQDPRYDFQVESGMSAFIGKLLSLNLHDQALKEMRVLKRRLEPAAKTETAKATKPAPSEKTTVAAEIADLLEFKGGFSHATLPIITTLQSQVLKLVCATKRPSHIEALLPMLQEENPSSPIMLLLKLAEGGEKQSQKASRQLAAVSQTLLSMLPSISIQDDAVAMNYRLSPSPLIVFELQSLSFRTQLRWWKLASHKGNIDDDVLTPFSRCARAFARRLADDNLLYQTLSAAHDALTQIIRLNKHEPSTSSKSPLSSIYQVLGSVAHAARQYDGACCWFERLKASLSDVSDSAVMVCSVSARILASALKKPELDSGIEQLLQQVTDSLGGSLSGTVSELNELLESLAAVRRSVVGLLMKESDLKSESKSLDQTISALLKTFILQYPRFVRRWMGTAPSKDAPAKQTLQFDQRRQAILQSMNQTLDATLMVVKSEIATGGIEWQQMDDVLQNCATLLDSVCDAVVSSTRMEQLGTYHVKISTLYFSRFLELRKMKDRSKDLNKQLLQSLSRSIDSVKDRSSVDKEKAQLSMKLELFADLCKGAGRSEDAVATLRSICTNMAEDGVLSDVATALATQSPTLAWASTEKASSLSRTLRSIAKLDKSWNDWTFFLPEQERVAVLEHLMHLSAELCSPGQVLRLHDPSPAALLRIYTTDKYPVRRFRVLLHLLYQNIGQEEEVEAISESLGQTAEQLQKRDNAEDSGLAHFIPHLQACHSSLVALVNSQESFPAAIIGENIRSWKSMLDSCESREELYTRIDDPDTLIDFLHALKDLADLRGEAQLQITILELAIALSRAVAGPSGSSQDGIVLCHSHLAMQYVNIGKFTQASEALQISRDLLQQQEGISQRVVADFYLSQAEYSAGIGNWEEASDYIQRANTICGDSYSTWAQSKAQANVMLSTLALIQSTVSLQTGNIDDALSIIKTGVRTLSHDWARLEAAFSNPDSSVSDADESSISNIDMKSSKRRANGPRFWSLAAPLLRSCLHISSVYAHIGMFQETVYYADFAGKIAESTQSSLYRAQVATWTGSIYLKAGRLPKALEILEGAQDDIPRDICSARVQFACKLGEMYSEMGQEEDADKCFTIAEETLDLLSGGGSNREHSAERAVCTNATGKAKAAPARTTRGGRATKASKAAATSTKTAPSSTVAKRTTKRSGAAPAQSPPAQDVGQPPQDVYLSSLLATVLVSRALGFIQKKDWALALSTLGQAKELPKLVGALTQERVITAASLIGHSMEQMISDPVFSVMQDSTISFPAVSCGVDNRISLDKNSPVASPPRRGRATAQKTIKCKDGPAFADALRQAQDILINAHGSTLSISDSAMVHRLSTLLQNTLILLSATTAAKSKVVLSSAFATVAVDLGRNITWTREQNTLTAAPCSGPLIRCQSGSSQQPSAELSATGSAATERFQDLSTFYKTYVDLLPKEWSVISLSLSDNRHDLSITKLQAGHSPFILRLPLERANGRDAHSEVFNFEHGREELIDIIRLANETSHSARDFSAKNERNAWWAEREALDTRLKELLLTIETTWLGGFKGIFSQHQRRPDLLARFQKSFQKTLDRSLPSRNRMRGNKRTTAAKTNQPVNLDPRILDLFIALGDPMDPDCEYDEALNDLLYFVVDILQFHGERNAYDEIDFDAMVVEAYDALRGYYSAAKSKGGSGSDSGLGSGLGSGLDLEREAGSHTILVLDKALHAFPWESLPCMQGLAVSRVPSLACLRQLITQSNMPSPPSSTSSSNNSDDHEEGDDNDDEEEDGAGNARRSRHHVSRSTGTYMLNPSSDLKHTQEFFQPALQTLPNWTGITNKRPSEADFETALSTSDILLYFGHGSGAQYIRGKTIRRLPQCRAATFLMGCSSVSLTEAGEFECYGPVWNYMLAGCPSVVGTLWDVTDRDIDRFAGRAFEEWGLFPRGTFQEGGQKRRGGAKSGKGKEKGKARDKNGGKGAEDGQGEMDISQSVGGGSDEASCFSLSLPEAVGRAREVCKFRYLNAAAVVVYGIPVYVGA</sequence>
<dbReference type="Proteomes" id="UP000706124">
    <property type="component" value="Unassembled WGS sequence"/>
</dbReference>
<name>A0A9P7SFZ3_9HYPO</name>
<dbReference type="GO" id="GO:0044732">
    <property type="term" value="C:mitotic spindle pole body"/>
    <property type="evidence" value="ECO:0007669"/>
    <property type="project" value="TreeGrafter"/>
</dbReference>
<gene>
    <name evidence="7" type="ORF">E4U60_004278</name>
</gene>